<evidence type="ECO:0000256" key="1">
    <source>
        <dbReference type="ARBA" id="ARBA00022729"/>
    </source>
</evidence>
<dbReference type="RefSeq" id="WP_254153719.1">
    <property type="nucleotide sequence ID" value="NZ_JAHESD010000019.1"/>
</dbReference>
<name>A0ABS5VQP4_9BACT</name>
<evidence type="ECO:0000313" key="4">
    <source>
        <dbReference type="EMBL" id="MBT1703757.1"/>
    </source>
</evidence>
<accession>A0ABS5VQP4</accession>
<feature type="signal peptide" evidence="2">
    <location>
        <begin position="1"/>
        <end position="21"/>
    </location>
</feature>
<dbReference type="InterPro" id="IPR002509">
    <property type="entry name" value="NODB_dom"/>
</dbReference>
<organism evidence="4 5">
    <name type="scientific">Chryseosolibacter indicus</name>
    <dbReference type="NCBI Taxonomy" id="2782351"/>
    <lineage>
        <taxon>Bacteria</taxon>
        <taxon>Pseudomonadati</taxon>
        <taxon>Bacteroidota</taxon>
        <taxon>Cytophagia</taxon>
        <taxon>Cytophagales</taxon>
        <taxon>Chryseotaleaceae</taxon>
        <taxon>Chryseosolibacter</taxon>
    </lineage>
</organism>
<dbReference type="Gene3D" id="3.20.20.370">
    <property type="entry name" value="Glycoside hydrolase/deacetylase"/>
    <property type="match status" value="1"/>
</dbReference>
<evidence type="ECO:0000313" key="5">
    <source>
        <dbReference type="Proteomes" id="UP000772618"/>
    </source>
</evidence>
<proteinExistence type="predicted"/>
<reference evidence="4 5" key="1">
    <citation type="submission" date="2021-05" db="EMBL/GenBank/DDBJ databases">
        <title>A Polyphasic approach of four new species of the genus Ohtaekwangia: Ohtaekwangia histidinii sp. nov., Ohtaekwangia cretensis sp. nov., Ohtaekwangia indiensis sp. nov., Ohtaekwangia reichenbachii sp. nov. from diverse environment.</title>
        <authorList>
            <person name="Octaviana S."/>
        </authorList>
    </citation>
    <scope>NUCLEOTIDE SEQUENCE [LARGE SCALE GENOMIC DNA]</scope>
    <source>
        <strain evidence="4 5">PWU20</strain>
    </source>
</reference>
<feature type="chain" id="PRO_5046660603" evidence="2">
    <location>
        <begin position="22"/>
        <end position="265"/>
    </location>
</feature>
<feature type="domain" description="NodB homology" evidence="3">
    <location>
        <begin position="30"/>
        <end position="265"/>
    </location>
</feature>
<evidence type="ECO:0000256" key="2">
    <source>
        <dbReference type="SAM" id="SignalP"/>
    </source>
</evidence>
<protein>
    <submittedName>
        <fullName evidence="4">Polysaccharide deacetylase family protein</fullName>
    </submittedName>
</protein>
<dbReference type="PANTHER" id="PTHR34216:SF11">
    <property type="entry name" value="CHITOOLIGOSACCHARIDE DEACETYLASE"/>
    <property type="match status" value="1"/>
</dbReference>
<dbReference type="PANTHER" id="PTHR34216">
    <property type="match status" value="1"/>
</dbReference>
<dbReference type="CDD" id="cd10967">
    <property type="entry name" value="CE4_GLA_like_6s"/>
    <property type="match status" value="1"/>
</dbReference>
<dbReference type="Proteomes" id="UP000772618">
    <property type="component" value="Unassembled WGS sequence"/>
</dbReference>
<sequence length="265" mass="29833">MRCNLSAIIIGITLLSFSASAQKNWNNKKCAVVLTYDDALNVHLDNVIPVLDSLGLKGTFYLSAYFPGSKNRLSDWKKAAANGHELGNHTLFHPCIGKSKGRSWVRKERDLDNYSMERLVEEIRMTNVFLQALDGKTKRTFAYPCGDMTVNDSSYVNNISNDFVSARGVEGRMSSINDANLFAIGSYMINGQSGEEMIKLVKEAIKNNSLLVFLFHGVGGEHDLNVSLPAHRQLLQFLKKHEHEIWITPFIEATEYMKKNQTINK</sequence>
<dbReference type="InterPro" id="IPR051398">
    <property type="entry name" value="Polysacch_Deacetylase"/>
</dbReference>
<gene>
    <name evidence="4" type="ORF">KK060_10730</name>
</gene>
<dbReference type="SUPFAM" id="SSF88713">
    <property type="entry name" value="Glycoside hydrolase/deacetylase"/>
    <property type="match status" value="1"/>
</dbReference>
<dbReference type="PROSITE" id="PS51677">
    <property type="entry name" value="NODB"/>
    <property type="match status" value="1"/>
</dbReference>
<keyword evidence="1 2" id="KW-0732">Signal</keyword>
<dbReference type="EMBL" id="JAHESD010000019">
    <property type="protein sequence ID" value="MBT1703757.1"/>
    <property type="molecule type" value="Genomic_DNA"/>
</dbReference>
<dbReference type="InterPro" id="IPR011330">
    <property type="entry name" value="Glyco_hydro/deAcase_b/a-brl"/>
</dbReference>
<keyword evidence="5" id="KW-1185">Reference proteome</keyword>
<comment type="caution">
    <text evidence="4">The sequence shown here is derived from an EMBL/GenBank/DDBJ whole genome shotgun (WGS) entry which is preliminary data.</text>
</comment>
<evidence type="ECO:0000259" key="3">
    <source>
        <dbReference type="PROSITE" id="PS51677"/>
    </source>
</evidence>
<dbReference type="Pfam" id="PF01522">
    <property type="entry name" value="Polysacc_deac_1"/>
    <property type="match status" value="1"/>
</dbReference>